<keyword evidence="3" id="KW-0482">Metalloprotease</keyword>
<feature type="transmembrane region" description="Helical" evidence="1">
    <location>
        <begin position="45"/>
        <end position="62"/>
    </location>
</feature>
<feature type="transmembrane region" description="Helical" evidence="1">
    <location>
        <begin position="114"/>
        <end position="133"/>
    </location>
</feature>
<dbReference type="GO" id="GO:0008237">
    <property type="term" value="F:metallopeptidase activity"/>
    <property type="evidence" value="ECO:0007669"/>
    <property type="project" value="UniProtKB-KW"/>
</dbReference>
<dbReference type="KEGG" id="sscu:CEP64_10680"/>
<keyword evidence="1" id="KW-0472">Membrane</keyword>
<dbReference type="GO" id="GO:0080120">
    <property type="term" value="P:CAAX-box protein maturation"/>
    <property type="evidence" value="ECO:0007669"/>
    <property type="project" value="UniProtKB-ARBA"/>
</dbReference>
<dbReference type="RefSeq" id="WP_088592528.1">
    <property type="nucleotide sequence ID" value="NZ_CP022046.2"/>
</dbReference>
<sequence length="217" mass="24701">MSMKQIFEDNEPIFQNQSKYVTLKSCLLIIICMGTYTSIALASNWFIVLIGCLLFSLLFYLIHRFQLQLIKLEALKKEDIIYTLSTLGIALIMYWSVSAIIGQPQNQMEVYKDLNTLPLYISIIIFVILGPLFEELIFRGFILKGVFKGHLLIGYIVSSVLFGLLHGPSSIGEFIIYFGLGLLFGALYLKTNRLEVAIVAHGLNNFIHILIYLVFFN</sequence>
<accession>A0AAI8DK99</accession>
<protein>
    <submittedName>
        <fullName evidence="3">CPBP family intramembrane metalloprotease</fullName>
    </submittedName>
</protein>
<feature type="domain" description="CAAX prenyl protease 2/Lysostaphin resistance protein A-like" evidence="2">
    <location>
        <begin position="119"/>
        <end position="207"/>
    </location>
</feature>
<proteinExistence type="predicted"/>
<dbReference type="EMBL" id="CP022046">
    <property type="protein sequence ID" value="ASE35043.1"/>
    <property type="molecule type" value="Genomic_DNA"/>
</dbReference>
<evidence type="ECO:0000259" key="2">
    <source>
        <dbReference type="Pfam" id="PF02517"/>
    </source>
</evidence>
<dbReference type="PANTHER" id="PTHR36435:SF1">
    <property type="entry name" value="CAAX AMINO TERMINAL PROTEASE FAMILY PROTEIN"/>
    <property type="match status" value="1"/>
</dbReference>
<organism evidence="3 4">
    <name type="scientific">Mammaliicoccus sciuri</name>
    <name type="common">Staphylococcus sciuri</name>
    <dbReference type="NCBI Taxonomy" id="1296"/>
    <lineage>
        <taxon>Bacteria</taxon>
        <taxon>Bacillati</taxon>
        <taxon>Bacillota</taxon>
        <taxon>Bacilli</taxon>
        <taxon>Bacillales</taxon>
        <taxon>Staphylococcaceae</taxon>
        <taxon>Mammaliicoccus</taxon>
    </lineage>
</organism>
<gene>
    <name evidence="3" type="ORF">CEP64_10680</name>
</gene>
<evidence type="ECO:0000313" key="4">
    <source>
        <dbReference type="Proteomes" id="UP000197058"/>
    </source>
</evidence>
<dbReference type="GO" id="GO:0004175">
    <property type="term" value="F:endopeptidase activity"/>
    <property type="evidence" value="ECO:0007669"/>
    <property type="project" value="UniProtKB-ARBA"/>
</dbReference>
<feature type="transmembrane region" description="Helical" evidence="1">
    <location>
        <begin position="145"/>
        <end position="165"/>
    </location>
</feature>
<dbReference type="InterPro" id="IPR003675">
    <property type="entry name" value="Rce1/LyrA-like_dom"/>
</dbReference>
<dbReference type="Pfam" id="PF02517">
    <property type="entry name" value="Rce1-like"/>
    <property type="match status" value="1"/>
</dbReference>
<keyword evidence="3" id="KW-0378">Hydrolase</keyword>
<reference evidence="4" key="1">
    <citation type="submission" date="2017-06" db="EMBL/GenBank/DDBJ databases">
        <title>FDA dAtabase for Regulatory Grade micrObial Sequences (FDA-ARGOS): Supporting development and validation of Infectious Disease Dx tests.</title>
        <authorList>
            <person name="Goldberg B."/>
            <person name="Campos J."/>
            <person name="Tallon L."/>
            <person name="Sadzewicz L."/>
            <person name="Sengamalay N."/>
            <person name="Ott S."/>
            <person name="Godinez A."/>
            <person name="Nagaraj S."/>
            <person name="Vavikolanu K."/>
            <person name="Nadendla S."/>
            <person name="George J."/>
            <person name="Geyer C."/>
            <person name="Sichtig H."/>
        </authorList>
    </citation>
    <scope>NUCLEOTIDE SEQUENCE [LARGE SCALE GENOMIC DNA]</scope>
    <source>
        <strain evidence="4">FDAARGOS_285</strain>
    </source>
</reference>
<name>A0AAI8DK99_MAMSC</name>
<feature type="transmembrane region" description="Helical" evidence="1">
    <location>
        <begin position="82"/>
        <end position="102"/>
    </location>
</feature>
<dbReference type="Proteomes" id="UP000197058">
    <property type="component" value="Chromosome"/>
</dbReference>
<keyword evidence="1" id="KW-1133">Transmembrane helix</keyword>
<dbReference type="PANTHER" id="PTHR36435">
    <property type="entry name" value="SLR1288 PROTEIN"/>
    <property type="match status" value="1"/>
</dbReference>
<dbReference type="InterPro" id="IPR052710">
    <property type="entry name" value="CAAX_protease"/>
</dbReference>
<evidence type="ECO:0000256" key="1">
    <source>
        <dbReference type="SAM" id="Phobius"/>
    </source>
</evidence>
<feature type="transmembrane region" description="Helical" evidence="1">
    <location>
        <begin position="21"/>
        <end position="39"/>
    </location>
</feature>
<feature type="transmembrane region" description="Helical" evidence="1">
    <location>
        <begin position="196"/>
        <end position="215"/>
    </location>
</feature>
<keyword evidence="3" id="KW-0645">Protease</keyword>
<feature type="transmembrane region" description="Helical" evidence="1">
    <location>
        <begin position="171"/>
        <end position="189"/>
    </location>
</feature>
<evidence type="ECO:0000313" key="3">
    <source>
        <dbReference type="EMBL" id="ASE35043.1"/>
    </source>
</evidence>
<dbReference type="AlphaFoldDB" id="A0AAI8DK99"/>
<keyword evidence="1" id="KW-0812">Transmembrane</keyword>